<dbReference type="GO" id="GO:0034080">
    <property type="term" value="P:CENP-A containing chromatin assembly"/>
    <property type="evidence" value="ECO:0007669"/>
    <property type="project" value="TreeGrafter"/>
</dbReference>
<proteinExistence type="inferred from homology"/>
<dbReference type="Proteomes" id="UP000800235">
    <property type="component" value="Unassembled WGS sequence"/>
</dbReference>
<evidence type="ECO:0000313" key="7">
    <source>
        <dbReference type="EMBL" id="KAF2432215.1"/>
    </source>
</evidence>
<comment type="subcellular location">
    <subcellularLocation>
        <location evidence="2">Chromosome</location>
        <location evidence="2">Centromere</location>
    </subcellularLocation>
    <subcellularLocation>
        <location evidence="1">Nucleus</location>
    </subcellularLocation>
</comment>
<dbReference type="GO" id="GO:0000939">
    <property type="term" value="C:inner kinetochore"/>
    <property type="evidence" value="ECO:0007669"/>
    <property type="project" value="TreeGrafter"/>
</dbReference>
<evidence type="ECO:0000256" key="5">
    <source>
        <dbReference type="ARBA" id="ARBA00023242"/>
    </source>
</evidence>
<dbReference type="GO" id="GO:0005634">
    <property type="term" value="C:nucleus"/>
    <property type="evidence" value="ECO:0007669"/>
    <property type="project" value="UniProtKB-SubCell"/>
</dbReference>
<organism evidence="7 8">
    <name type="scientific">Tothia fuscella</name>
    <dbReference type="NCBI Taxonomy" id="1048955"/>
    <lineage>
        <taxon>Eukaryota</taxon>
        <taxon>Fungi</taxon>
        <taxon>Dikarya</taxon>
        <taxon>Ascomycota</taxon>
        <taxon>Pezizomycotina</taxon>
        <taxon>Dothideomycetes</taxon>
        <taxon>Pleosporomycetidae</taxon>
        <taxon>Venturiales</taxon>
        <taxon>Cylindrosympodiaceae</taxon>
        <taxon>Tothia</taxon>
    </lineage>
</organism>
<accession>A0A9P4U010</accession>
<comment type="similarity">
    <text evidence="3">Belongs to the CENP-I/CTF3 family.</text>
</comment>
<sequence>MADSSANHELQDLRDAIDALEAACTTSAKSRVRKVSLTVDEICEYVYQWGFQNEELTRIVEILTTKTELDQSSVTTLLKHLYPATRVPADVILAVVGALGQGGKKKPSASTQAALVRWLAAVHEDLEDHSILTKFYAVLFNLLDMITIRTPLCHLLGLITKRKHVRPFRIQRLLGLLQQAGNEPALVGLLRVYKNYCPEIIVNASGAGRPSTISQSDPEWRKRMLTIQDMSARIGGRITAQSGFKVARNGAKRTKISILPEVHTFHASETSMTIEDVEDVEHFVENLERIEPPSQLVAGLRNPLLQKFLMIDESVESVRRLEFWLSRYFEEELETLKEGFGVSPSLSELLAAAVSYTESSKTLLPVIQRFLTTYIPLWNGTSDLGAILDLLAYIHPQRFAELHRVILSHLERSILQGAHSPFDSLFECYSMLAQGWTDHLLANPKLDQIATEAYQDLVQHVSNLALSALATSEASGSAVIGFYEVVVYFARDNVTKYPQLPILGPPSQVVYLLLMSPHLSVSSRICTVIATYKQTLANKTNRTMKDAEPVNGYLMDVCNLLWRSRALEMASNDDPSAQGCLCPAELTKSFQAYLTALDRDYRIQMIFGLSFNPTMSSLSRSAFDALQDAEDTSTDEALHRHAGPVTERSLGVLGYEGGMKISWKQCRVNMLQWMDERGIAGIKGLLFATMRNLMNA</sequence>
<dbReference type="PANTHER" id="PTHR48208:SF2">
    <property type="entry name" value="CENTROMERE PROTEIN I"/>
    <property type="match status" value="1"/>
</dbReference>
<evidence type="ECO:0000313" key="8">
    <source>
        <dbReference type="Proteomes" id="UP000800235"/>
    </source>
</evidence>
<comment type="caution">
    <text evidence="7">The sequence shown here is derived from an EMBL/GenBank/DDBJ whole genome shotgun (WGS) entry which is preliminary data.</text>
</comment>
<dbReference type="PANTHER" id="PTHR48208">
    <property type="entry name" value="CENTROMERE PROTEIN I"/>
    <property type="match status" value="1"/>
</dbReference>
<dbReference type="OrthoDB" id="6347512at2759"/>
<evidence type="ECO:0000256" key="4">
    <source>
        <dbReference type="ARBA" id="ARBA00022454"/>
    </source>
</evidence>
<dbReference type="InterPro" id="IPR012485">
    <property type="entry name" value="CENP-I"/>
</dbReference>
<dbReference type="EMBL" id="MU007027">
    <property type="protein sequence ID" value="KAF2432215.1"/>
    <property type="molecule type" value="Genomic_DNA"/>
</dbReference>
<keyword evidence="6" id="KW-0137">Centromere</keyword>
<evidence type="ECO:0000256" key="3">
    <source>
        <dbReference type="ARBA" id="ARBA00005470"/>
    </source>
</evidence>
<keyword evidence="4" id="KW-0158">Chromosome</keyword>
<dbReference type="Pfam" id="PF07778">
    <property type="entry name" value="CENP-I"/>
    <property type="match status" value="1"/>
</dbReference>
<evidence type="ECO:0000256" key="2">
    <source>
        <dbReference type="ARBA" id="ARBA00004584"/>
    </source>
</evidence>
<keyword evidence="5" id="KW-0539">Nucleus</keyword>
<gene>
    <name evidence="7" type="ORF">EJ08DRAFT_648303</name>
</gene>
<dbReference type="AlphaFoldDB" id="A0A9P4U010"/>
<evidence type="ECO:0000256" key="1">
    <source>
        <dbReference type="ARBA" id="ARBA00004123"/>
    </source>
</evidence>
<dbReference type="GO" id="GO:0000070">
    <property type="term" value="P:mitotic sister chromatid segregation"/>
    <property type="evidence" value="ECO:0007669"/>
    <property type="project" value="TreeGrafter"/>
</dbReference>
<keyword evidence="8" id="KW-1185">Reference proteome</keyword>
<name>A0A9P4U010_9PEZI</name>
<reference evidence="7" key="1">
    <citation type="journal article" date="2020" name="Stud. Mycol.">
        <title>101 Dothideomycetes genomes: a test case for predicting lifestyles and emergence of pathogens.</title>
        <authorList>
            <person name="Haridas S."/>
            <person name="Albert R."/>
            <person name="Binder M."/>
            <person name="Bloem J."/>
            <person name="Labutti K."/>
            <person name="Salamov A."/>
            <person name="Andreopoulos B."/>
            <person name="Baker S."/>
            <person name="Barry K."/>
            <person name="Bills G."/>
            <person name="Bluhm B."/>
            <person name="Cannon C."/>
            <person name="Castanera R."/>
            <person name="Culley D."/>
            <person name="Daum C."/>
            <person name="Ezra D."/>
            <person name="Gonzalez J."/>
            <person name="Henrissat B."/>
            <person name="Kuo A."/>
            <person name="Liang C."/>
            <person name="Lipzen A."/>
            <person name="Lutzoni F."/>
            <person name="Magnuson J."/>
            <person name="Mondo S."/>
            <person name="Nolan M."/>
            <person name="Ohm R."/>
            <person name="Pangilinan J."/>
            <person name="Park H.-J."/>
            <person name="Ramirez L."/>
            <person name="Alfaro M."/>
            <person name="Sun H."/>
            <person name="Tritt A."/>
            <person name="Yoshinaga Y."/>
            <person name="Zwiers L.-H."/>
            <person name="Turgeon B."/>
            <person name="Goodwin S."/>
            <person name="Spatafora J."/>
            <person name="Crous P."/>
            <person name="Grigoriev I."/>
        </authorList>
    </citation>
    <scope>NUCLEOTIDE SEQUENCE</scope>
    <source>
        <strain evidence="7">CBS 130266</strain>
    </source>
</reference>
<dbReference type="CDD" id="cd22647">
    <property type="entry name" value="CTF3_NTD_HEAT"/>
    <property type="match status" value="1"/>
</dbReference>
<evidence type="ECO:0000256" key="6">
    <source>
        <dbReference type="ARBA" id="ARBA00023328"/>
    </source>
</evidence>
<protein>
    <submittedName>
        <fullName evidence="7">Mis6-domain-containing protein</fullName>
    </submittedName>
</protein>